<reference evidence="2" key="1">
    <citation type="journal article" date="2015" name="Nat. Genet.">
        <title>The genome and transcriptome of the zoonotic hookworm Ancylostoma ceylanicum identify infection-specific gene families.</title>
        <authorList>
            <person name="Schwarz E.M."/>
            <person name="Hu Y."/>
            <person name="Antoshechkin I."/>
            <person name="Miller M.M."/>
            <person name="Sternberg P.W."/>
            <person name="Aroian R.V."/>
        </authorList>
    </citation>
    <scope>NUCLEOTIDE SEQUENCE</scope>
    <source>
        <strain evidence="2">HY135</strain>
    </source>
</reference>
<evidence type="ECO:0000313" key="2">
    <source>
        <dbReference type="Proteomes" id="UP000024635"/>
    </source>
</evidence>
<accession>A0A016VVG9</accession>
<gene>
    <name evidence="1" type="primary">Acey_s0004.g1757</name>
    <name evidence="1" type="ORF">Y032_0004g1757</name>
</gene>
<dbReference type="Proteomes" id="UP000024635">
    <property type="component" value="Unassembled WGS sequence"/>
</dbReference>
<organism evidence="1 2">
    <name type="scientific">Ancylostoma ceylanicum</name>
    <dbReference type="NCBI Taxonomy" id="53326"/>
    <lineage>
        <taxon>Eukaryota</taxon>
        <taxon>Metazoa</taxon>
        <taxon>Ecdysozoa</taxon>
        <taxon>Nematoda</taxon>
        <taxon>Chromadorea</taxon>
        <taxon>Rhabditida</taxon>
        <taxon>Rhabditina</taxon>
        <taxon>Rhabditomorpha</taxon>
        <taxon>Strongyloidea</taxon>
        <taxon>Ancylostomatidae</taxon>
        <taxon>Ancylostomatinae</taxon>
        <taxon>Ancylostoma</taxon>
    </lineage>
</organism>
<sequence length="68" mass="7345">MFASPPLLGPVVFPGIPHPVPKSVAALCSSSQLQLYNDCMFVLCSVVRFECGLTLLSCTRTHHISDVI</sequence>
<dbReference type="AlphaFoldDB" id="A0A016VVG9"/>
<name>A0A016VVG9_9BILA</name>
<comment type="caution">
    <text evidence="1">The sequence shown here is derived from an EMBL/GenBank/DDBJ whole genome shotgun (WGS) entry which is preliminary data.</text>
</comment>
<keyword evidence="2" id="KW-1185">Reference proteome</keyword>
<protein>
    <submittedName>
        <fullName evidence="1">Uncharacterized protein</fullName>
    </submittedName>
</protein>
<proteinExistence type="predicted"/>
<dbReference type="EMBL" id="JARK01001340">
    <property type="protein sequence ID" value="EYC30763.1"/>
    <property type="molecule type" value="Genomic_DNA"/>
</dbReference>
<evidence type="ECO:0000313" key="1">
    <source>
        <dbReference type="EMBL" id="EYC30763.1"/>
    </source>
</evidence>